<dbReference type="InParanoid" id="A8NFF5"/>
<organism evidence="10 11">
    <name type="scientific">Coprinopsis cinerea (strain Okayama-7 / 130 / ATCC MYA-4618 / FGSC 9003)</name>
    <name type="common">Inky cap fungus</name>
    <name type="synonym">Hormographiella aspergillata</name>
    <dbReference type="NCBI Taxonomy" id="240176"/>
    <lineage>
        <taxon>Eukaryota</taxon>
        <taxon>Fungi</taxon>
        <taxon>Dikarya</taxon>
        <taxon>Basidiomycota</taxon>
        <taxon>Agaricomycotina</taxon>
        <taxon>Agaricomycetes</taxon>
        <taxon>Agaricomycetidae</taxon>
        <taxon>Agaricales</taxon>
        <taxon>Agaricineae</taxon>
        <taxon>Psathyrellaceae</taxon>
        <taxon>Coprinopsis</taxon>
    </lineage>
</organism>
<evidence type="ECO:0000256" key="6">
    <source>
        <dbReference type="ARBA" id="ARBA00023306"/>
    </source>
</evidence>
<dbReference type="InterPro" id="IPR049318">
    <property type="entry name" value="GCIP_C"/>
</dbReference>
<keyword evidence="4" id="KW-0963">Cytoplasm</keyword>
<dbReference type="GeneID" id="6009766"/>
<evidence type="ECO:0000256" key="1">
    <source>
        <dbReference type="ARBA" id="ARBA00004123"/>
    </source>
</evidence>
<dbReference type="RefSeq" id="XP_001833270.1">
    <property type="nucleotide sequence ID" value="XM_001833218.1"/>
</dbReference>
<dbReference type="PANTHER" id="PTHR15492:SF1">
    <property type="entry name" value="CYCLIN-D1-BINDING PROTEIN 1"/>
    <property type="match status" value="1"/>
</dbReference>
<keyword evidence="11" id="KW-1185">Reference proteome</keyword>
<feature type="chain" id="PRO_5002727255" evidence="7">
    <location>
        <begin position="25"/>
        <end position="364"/>
    </location>
</feature>
<evidence type="ECO:0000313" key="11">
    <source>
        <dbReference type="Proteomes" id="UP000001861"/>
    </source>
</evidence>
<feature type="signal peptide" evidence="7">
    <location>
        <begin position="1"/>
        <end position="24"/>
    </location>
</feature>
<keyword evidence="5" id="KW-0539">Nucleus</keyword>
<dbReference type="Gene3D" id="1.20.1410.10">
    <property type="entry name" value="I/LWEQ domain"/>
    <property type="match status" value="1"/>
</dbReference>
<dbReference type="GO" id="GO:0005634">
    <property type="term" value="C:nucleus"/>
    <property type="evidence" value="ECO:0007669"/>
    <property type="project" value="UniProtKB-SubCell"/>
</dbReference>
<feature type="domain" description="Cyclin-D1-binding protein 1-like C-terminal" evidence="9">
    <location>
        <begin position="208"/>
        <end position="312"/>
    </location>
</feature>
<reference evidence="10 11" key="1">
    <citation type="journal article" date="2010" name="Proc. Natl. Acad. Sci. U.S.A.">
        <title>Insights into evolution of multicellular fungi from the assembled chromosomes of the mushroom Coprinopsis cinerea (Coprinus cinereus).</title>
        <authorList>
            <person name="Stajich J.E."/>
            <person name="Wilke S.K."/>
            <person name="Ahren D."/>
            <person name="Au C.H."/>
            <person name="Birren B.W."/>
            <person name="Borodovsky M."/>
            <person name="Burns C."/>
            <person name="Canback B."/>
            <person name="Casselton L.A."/>
            <person name="Cheng C.K."/>
            <person name="Deng J."/>
            <person name="Dietrich F.S."/>
            <person name="Fargo D.C."/>
            <person name="Farman M.L."/>
            <person name="Gathman A.C."/>
            <person name="Goldberg J."/>
            <person name="Guigo R."/>
            <person name="Hoegger P.J."/>
            <person name="Hooker J.B."/>
            <person name="Huggins A."/>
            <person name="James T.Y."/>
            <person name="Kamada T."/>
            <person name="Kilaru S."/>
            <person name="Kodira C."/>
            <person name="Kues U."/>
            <person name="Kupfer D."/>
            <person name="Kwan H.S."/>
            <person name="Lomsadze A."/>
            <person name="Li W."/>
            <person name="Lilly W.W."/>
            <person name="Ma L.J."/>
            <person name="Mackey A.J."/>
            <person name="Manning G."/>
            <person name="Martin F."/>
            <person name="Muraguchi H."/>
            <person name="Natvig D.O."/>
            <person name="Palmerini H."/>
            <person name="Ramesh M.A."/>
            <person name="Rehmeyer C.J."/>
            <person name="Roe B.A."/>
            <person name="Shenoy N."/>
            <person name="Stanke M."/>
            <person name="Ter-Hovhannisyan V."/>
            <person name="Tunlid A."/>
            <person name="Velagapudi R."/>
            <person name="Vision T.J."/>
            <person name="Zeng Q."/>
            <person name="Zolan M.E."/>
            <person name="Pukkila P.J."/>
        </authorList>
    </citation>
    <scope>NUCLEOTIDE SEQUENCE [LARGE SCALE GENOMIC DNA]</scope>
    <source>
        <strain evidence="11">Okayama-7 / 130 / ATCC MYA-4618 / FGSC 9003</strain>
    </source>
</reference>
<dbReference type="eggNOG" id="ENOG502S4SZ">
    <property type="taxonomic scope" value="Eukaryota"/>
</dbReference>
<keyword evidence="7" id="KW-0732">Signal</keyword>
<proteinExistence type="inferred from homology"/>
<accession>A8NFF5</accession>
<dbReference type="AlphaFoldDB" id="A8NFF5"/>
<dbReference type="GO" id="GO:0005737">
    <property type="term" value="C:cytoplasm"/>
    <property type="evidence" value="ECO:0007669"/>
    <property type="project" value="UniProtKB-SubCell"/>
</dbReference>
<dbReference type="VEuPathDB" id="FungiDB:CC1G_04249"/>
<evidence type="ECO:0000313" key="10">
    <source>
        <dbReference type="EMBL" id="EAU88543.1"/>
    </source>
</evidence>
<protein>
    <submittedName>
        <fullName evidence="10">Uncharacterized protein</fullName>
    </submittedName>
</protein>
<dbReference type="Gene3D" id="1.20.1420.10">
    <property type="entry name" value="Talin, central domain"/>
    <property type="match status" value="1"/>
</dbReference>
<evidence type="ECO:0000256" key="7">
    <source>
        <dbReference type="SAM" id="SignalP"/>
    </source>
</evidence>
<dbReference type="InterPro" id="IPR026907">
    <property type="entry name" value="GCIP-like"/>
</dbReference>
<dbReference type="PANTHER" id="PTHR15492">
    <property type="entry name" value="CYCLIN D1-BINDING PROTEIN 1"/>
    <property type="match status" value="1"/>
</dbReference>
<evidence type="ECO:0000256" key="4">
    <source>
        <dbReference type="ARBA" id="ARBA00022490"/>
    </source>
</evidence>
<dbReference type="Proteomes" id="UP000001861">
    <property type="component" value="Unassembled WGS sequence"/>
</dbReference>
<comment type="subcellular location">
    <subcellularLocation>
        <location evidence="2">Cytoplasm</location>
    </subcellularLocation>
    <subcellularLocation>
        <location evidence="1">Nucleus</location>
    </subcellularLocation>
</comment>
<comment type="similarity">
    <text evidence="3">Belongs to the CCNDBP1 family.</text>
</comment>
<sequence length="364" mass="39396">MSHRENSIAALNLLIAACDAAVSAIDAADGNLDDDLKDLDQTSLNVIHKDFLALLSLLYASTTKIALCLKPSSPTYSASITPLKDQTTHVGNLSQNVRLVRKEHGLTLLNEFKSVAKTVINPLKQLAQVFLDHANGEKVNDDAYLSKTGEVHHAIDKARSSPGGLSSSNHIAVKKAWGLHQGSLIDAMDELKELSESEGSPGSTDDIDDGWDELGIDAPSKMSAEELGRLKKVEPIIKLSTLLHKYVAKRLLSAPYDSLPIQTHLNPLLDSLAKDSALFAAAVDDLASTVYAPQDTEEMSLQLRNFTDFIETLSSRITSILSLPSVGELLKGSGKEASAQKWFDTCFDQLNKSIKELSDVLPDP</sequence>
<evidence type="ECO:0000259" key="9">
    <source>
        <dbReference type="Pfam" id="PF20936"/>
    </source>
</evidence>
<gene>
    <name evidence="10" type="ORF">CC1G_04249</name>
</gene>
<dbReference type="OrthoDB" id="41588at2759"/>
<evidence type="ECO:0000259" key="8">
    <source>
        <dbReference type="Pfam" id="PF13324"/>
    </source>
</evidence>
<evidence type="ECO:0000256" key="3">
    <source>
        <dbReference type="ARBA" id="ARBA00008940"/>
    </source>
</evidence>
<dbReference type="KEGG" id="cci:CC1G_04249"/>
<evidence type="ECO:0000256" key="5">
    <source>
        <dbReference type="ARBA" id="ARBA00023242"/>
    </source>
</evidence>
<dbReference type="Pfam" id="PF20936">
    <property type="entry name" value="GCIP_C"/>
    <property type="match status" value="1"/>
</dbReference>
<evidence type="ECO:0000256" key="2">
    <source>
        <dbReference type="ARBA" id="ARBA00004496"/>
    </source>
</evidence>
<dbReference type="EMBL" id="AACS02000002">
    <property type="protein sequence ID" value="EAU88543.1"/>
    <property type="molecule type" value="Genomic_DNA"/>
</dbReference>
<name>A8NFF5_COPC7</name>
<dbReference type="PROSITE" id="PS51257">
    <property type="entry name" value="PROKAR_LIPOPROTEIN"/>
    <property type="match status" value="1"/>
</dbReference>
<comment type="caution">
    <text evidence="10">The sequence shown here is derived from an EMBL/GenBank/DDBJ whole genome shotgun (WGS) entry which is preliminary data.</text>
</comment>
<dbReference type="OMA" id="CTACINQ"/>
<keyword evidence="6" id="KW-0131">Cell cycle</keyword>
<feature type="domain" description="Cyclin-D1-binding protein 1-like N-terminal" evidence="8">
    <location>
        <begin position="54"/>
        <end position="196"/>
    </location>
</feature>
<dbReference type="InterPro" id="IPR049317">
    <property type="entry name" value="GCIP-like_N"/>
</dbReference>
<dbReference type="Pfam" id="PF13324">
    <property type="entry name" value="GCIP_N"/>
    <property type="match status" value="1"/>
</dbReference>